<reference evidence="1 2" key="1">
    <citation type="journal article" date="2018" name="Front. Plant Sci.">
        <title>Red Clover (Trifolium pratense) and Zigzag Clover (T. medium) - A Picture of Genomic Similarities and Differences.</title>
        <authorList>
            <person name="Dluhosova J."/>
            <person name="Istvanek J."/>
            <person name="Nedelnik J."/>
            <person name="Repkova J."/>
        </authorList>
    </citation>
    <scope>NUCLEOTIDE SEQUENCE [LARGE SCALE GENOMIC DNA]</scope>
    <source>
        <strain evidence="2">cv. 10/8</strain>
        <tissue evidence="1">Leaf</tissue>
    </source>
</reference>
<organism evidence="1 2">
    <name type="scientific">Trifolium medium</name>
    <dbReference type="NCBI Taxonomy" id="97028"/>
    <lineage>
        <taxon>Eukaryota</taxon>
        <taxon>Viridiplantae</taxon>
        <taxon>Streptophyta</taxon>
        <taxon>Embryophyta</taxon>
        <taxon>Tracheophyta</taxon>
        <taxon>Spermatophyta</taxon>
        <taxon>Magnoliopsida</taxon>
        <taxon>eudicotyledons</taxon>
        <taxon>Gunneridae</taxon>
        <taxon>Pentapetalae</taxon>
        <taxon>rosids</taxon>
        <taxon>fabids</taxon>
        <taxon>Fabales</taxon>
        <taxon>Fabaceae</taxon>
        <taxon>Papilionoideae</taxon>
        <taxon>50 kb inversion clade</taxon>
        <taxon>NPAAA clade</taxon>
        <taxon>Hologalegina</taxon>
        <taxon>IRL clade</taxon>
        <taxon>Trifolieae</taxon>
        <taxon>Trifolium</taxon>
    </lineage>
</organism>
<protein>
    <submittedName>
        <fullName evidence="1">Uncharacterized protein</fullName>
    </submittedName>
</protein>
<proteinExistence type="predicted"/>
<comment type="caution">
    <text evidence="1">The sequence shown here is derived from an EMBL/GenBank/DDBJ whole genome shotgun (WGS) entry which is preliminary data.</text>
</comment>
<dbReference type="AlphaFoldDB" id="A0A392SUG2"/>
<sequence length="82" mass="8682">VCTGRNTIGIKNGTEGVAAAAAQNRRGRCTSVLCGGVSNGGQGHGAGGTQKRKVRRLQLCCSRKKKMLQAILFCFFLERGID</sequence>
<dbReference type="Proteomes" id="UP000265520">
    <property type="component" value="Unassembled WGS sequence"/>
</dbReference>
<dbReference type="EMBL" id="LXQA010435686">
    <property type="protein sequence ID" value="MCI51685.1"/>
    <property type="molecule type" value="Genomic_DNA"/>
</dbReference>
<evidence type="ECO:0000313" key="1">
    <source>
        <dbReference type="EMBL" id="MCI51685.1"/>
    </source>
</evidence>
<evidence type="ECO:0000313" key="2">
    <source>
        <dbReference type="Proteomes" id="UP000265520"/>
    </source>
</evidence>
<keyword evidence="2" id="KW-1185">Reference proteome</keyword>
<accession>A0A392SUG2</accession>
<feature type="non-terminal residue" evidence="1">
    <location>
        <position position="1"/>
    </location>
</feature>
<name>A0A392SUG2_9FABA</name>